<dbReference type="EMBL" id="JABCQN010000007">
    <property type="protein sequence ID" value="MBF0871745.1"/>
    <property type="molecule type" value="Genomic_DNA"/>
</dbReference>
<proteinExistence type="predicted"/>
<gene>
    <name evidence="2" type="ORF">HKD32_12935</name>
</gene>
<evidence type="ECO:0000313" key="2">
    <source>
        <dbReference type="EMBL" id="MBF0871745.1"/>
    </source>
</evidence>
<sequence>MMEADERNGILSRKDKKIGALSVKLEQINPNSLENNQPSMQVARILPGVLAEKYNFSHLDQGEKRFPKLDSVFSERKRALVSQRSFELVSAVIQPPKKEAKRLTTSPKWKVIRNIIPYPNRKIFPVSQENTRLNFGGHAHAPIGSRRGLASEKSMAPPPGIRNRSLENAMQEKNSLHQVGNEDISHGDFKAQFSSFRTGLSVRHDPERNSRISARQGHGGVDELRFPQYPGRSIGIS</sequence>
<evidence type="ECO:0000256" key="1">
    <source>
        <dbReference type="SAM" id="MobiDB-lite"/>
    </source>
</evidence>
<reference evidence="2" key="1">
    <citation type="submission" date="2020-04" db="EMBL/GenBank/DDBJ databases">
        <authorList>
            <person name="Sombolestani A."/>
        </authorList>
    </citation>
    <scope>NUCLEOTIDE SEQUENCE</scope>
    <source>
        <strain evidence="2">R71697</strain>
    </source>
</reference>
<name>A0A9Q2FP07_GLUJA</name>
<comment type="caution">
    <text evidence="2">The sequence shown here is derived from an EMBL/GenBank/DDBJ whole genome shotgun (WGS) entry which is preliminary data.</text>
</comment>
<reference evidence="2" key="2">
    <citation type="submission" date="2020-11" db="EMBL/GenBank/DDBJ databases">
        <title>Description of novel Gluconobacter species.</title>
        <authorList>
            <person name="Cleenwerck I."/>
            <person name="Cnockaert M."/>
            <person name="Borremans W."/>
            <person name="Wieme A.D."/>
            <person name="De Vuyst L."/>
            <person name="Vandamme P."/>
        </authorList>
    </citation>
    <scope>NUCLEOTIDE SEQUENCE</scope>
    <source>
        <strain evidence="2">R71697</strain>
    </source>
</reference>
<dbReference type="AlphaFoldDB" id="A0A9Q2FP07"/>
<dbReference type="RefSeq" id="WP_194258172.1">
    <property type="nucleotide sequence ID" value="NZ_JABCQN010000007.1"/>
</dbReference>
<dbReference type="GeneID" id="81475606"/>
<feature type="region of interest" description="Disordered" evidence="1">
    <location>
        <begin position="202"/>
        <end position="237"/>
    </location>
</feature>
<accession>A0A9Q2FP07</accession>
<evidence type="ECO:0000313" key="3">
    <source>
        <dbReference type="Proteomes" id="UP000661006"/>
    </source>
</evidence>
<organism evidence="2 3">
    <name type="scientific">Gluconobacter japonicus</name>
    <dbReference type="NCBI Taxonomy" id="376620"/>
    <lineage>
        <taxon>Bacteria</taxon>
        <taxon>Pseudomonadati</taxon>
        <taxon>Pseudomonadota</taxon>
        <taxon>Alphaproteobacteria</taxon>
        <taxon>Acetobacterales</taxon>
        <taxon>Acetobacteraceae</taxon>
        <taxon>Gluconobacter</taxon>
    </lineage>
</organism>
<protein>
    <submittedName>
        <fullName evidence="2">Uncharacterized protein</fullName>
    </submittedName>
</protein>
<dbReference type="Proteomes" id="UP000661006">
    <property type="component" value="Unassembled WGS sequence"/>
</dbReference>